<gene>
    <name evidence="2" type="ORF">RM779_21430</name>
</gene>
<dbReference type="Proteomes" id="UP001183615">
    <property type="component" value="Unassembled WGS sequence"/>
</dbReference>
<protein>
    <submittedName>
        <fullName evidence="2">Uncharacterized protein</fullName>
    </submittedName>
</protein>
<evidence type="ECO:0000313" key="3">
    <source>
        <dbReference type="Proteomes" id="UP001183615"/>
    </source>
</evidence>
<accession>A0ABU2S8K6</accession>
<organism evidence="2 3">
    <name type="scientific">Streptomyces johnsoniae</name>
    <dbReference type="NCBI Taxonomy" id="3075532"/>
    <lineage>
        <taxon>Bacteria</taxon>
        <taxon>Bacillati</taxon>
        <taxon>Actinomycetota</taxon>
        <taxon>Actinomycetes</taxon>
        <taxon>Kitasatosporales</taxon>
        <taxon>Streptomycetaceae</taxon>
        <taxon>Streptomyces</taxon>
    </lineage>
</organism>
<evidence type="ECO:0000256" key="1">
    <source>
        <dbReference type="SAM" id="MobiDB-lite"/>
    </source>
</evidence>
<feature type="region of interest" description="Disordered" evidence="1">
    <location>
        <begin position="1"/>
        <end position="46"/>
    </location>
</feature>
<dbReference type="EMBL" id="JAVREV010000012">
    <property type="protein sequence ID" value="MDT0445143.1"/>
    <property type="molecule type" value="Genomic_DNA"/>
</dbReference>
<reference evidence="3" key="1">
    <citation type="submission" date="2023-07" db="EMBL/GenBank/DDBJ databases">
        <title>30 novel species of actinomycetes from the DSMZ collection.</title>
        <authorList>
            <person name="Nouioui I."/>
        </authorList>
    </citation>
    <scope>NUCLEOTIDE SEQUENCE [LARGE SCALE GENOMIC DNA]</scope>
    <source>
        <strain evidence="3">DSM 41886</strain>
    </source>
</reference>
<dbReference type="RefSeq" id="WP_311619467.1">
    <property type="nucleotide sequence ID" value="NZ_JAVREV010000012.1"/>
</dbReference>
<comment type="caution">
    <text evidence="2">The sequence shown here is derived from an EMBL/GenBank/DDBJ whole genome shotgun (WGS) entry which is preliminary data.</text>
</comment>
<name>A0ABU2S8K6_9ACTN</name>
<proteinExistence type="predicted"/>
<evidence type="ECO:0000313" key="2">
    <source>
        <dbReference type="EMBL" id="MDT0445143.1"/>
    </source>
</evidence>
<keyword evidence="3" id="KW-1185">Reference proteome</keyword>
<sequence length="46" mass="5077">MSRPSRFRTGSQLRRRLSGSYGVPTREGKTSPFSFQSIPTAARSCA</sequence>